<proteinExistence type="inferred from homology"/>
<evidence type="ECO:0000256" key="4">
    <source>
        <dbReference type="ARBA" id="ARBA00022840"/>
    </source>
</evidence>
<keyword evidence="2" id="KW-0813">Transport</keyword>
<dbReference type="GO" id="GO:0016887">
    <property type="term" value="F:ATP hydrolysis activity"/>
    <property type="evidence" value="ECO:0007669"/>
    <property type="project" value="InterPro"/>
</dbReference>
<evidence type="ECO:0000256" key="2">
    <source>
        <dbReference type="ARBA" id="ARBA00022448"/>
    </source>
</evidence>
<dbReference type="EMBL" id="RAPN01000001">
    <property type="protein sequence ID" value="RKD91151.1"/>
    <property type="molecule type" value="Genomic_DNA"/>
</dbReference>
<evidence type="ECO:0000256" key="3">
    <source>
        <dbReference type="ARBA" id="ARBA00022741"/>
    </source>
</evidence>
<evidence type="ECO:0000259" key="5">
    <source>
        <dbReference type="PROSITE" id="PS50893"/>
    </source>
</evidence>
<dbReference type="GO" id="GO:0005524">
    <property type="term" value="F:ATP binding"/>
    <property type="evidence" value="ECO:0007669"/>
    <property type="project" value="UniProtKB-KW"/>
</dbReference>
<evidence type="ECO:0000256" key="1">
    <source>
        <dbReference type="ARBA" id="ARBA00005417"/>
    </source>
</evidence>
<dbReference type="RefSeq" id="WP_120272480.1">
    <property type="nucleotide sequence ID" value="NZ_RAPN01000001.1"/>
</dbReference>
<dbReference type="Proteomes" id="UP000283387">
    <property type="component" value="Unassembled WGS sequence"/>
</dbReference>
<dbReference type="OrthoDB" id="9801987at2"/>
<dbReference type="SMART" id="SM00382">
    <property type="entry name" value="AAA"/>
    <property type="match status" value="1"/>
</dbReference>
<dbReference type="AlphaFoldDB" id="A0A419W6Q4"/>
<protein>
    <submittedName>
        <fullName evidence="6">ABC-2 type transport system ATP-binding protein</fullName>
    </submittedName>
</protein>
<organism evidence="6 7">
    <name type="scientific">Mangrovibacterium diazotrophicum</name>
    <dbReference type="NCBI Taxonomy" id="1261403"/>
    <lineage>
        <taxon>Bacteria</taxon>
        <taxon>Pseudomonadati</taxon>
        <taxon>Bacteroidota</taxon>
        <taxon>Bacteroidia</taxon>
        <taxon>Marinilabiliales</taxon>
        <taxon>Prolixibacteraceae</taxon>
        <taxon>Mangrovibacterium</taxon>
    </lineage>
</organism>
<dbReference type="Gene3D" id="3.40.50.300">
    <property type="entry name" value="P-loop containing nucleotide triphosphate hydrolases"/>
    <property type="match status" value="1"/>
</dbReference>
<keyword evidence="3" id="KW-0547">Nucleotide-binding</keyword>
<dbReference type="InterPro" id="IPR003593">
    <property type="entry name" value="AAA+_ATPase"/>
</dbReference>
<keyword evidence="7" id="KW-1185">Reference proteome</keyword>
<comment type="similarity">
    <text evidence="1">Belongs to the ABC transporter superfamily.</text>
</comment>
<evidence type="ECO:0000313" key="7">
    <source>
        <dbReference type="Proteomes" id="UP000283387"/>
    </source>
</evidence>
<accession>A0A419W6Q4</accession>
<keyword evidence="4 6" id="KW-0067">ATP-binding</keyword>
<dbReference type="CDD" id="cd03230">
    <property type="entry name" value="ABC_DR_subfamily_A"/>
    <property type="match status" value="1"/>
</dbReference>
<dbReference type="SUPFAM" id="SSF52540">
    <property type="entry name" value="P-loop containing nucleoside triphosphate hydrolases"/>
    <property type="match status" value="1"/>
</dbReference>
<evidence type="ECO:0000313" key="6">
    <source>
        <dbReference type="EMBL" id="RKD91151.1"/>
    </source>
</evidence>
<dbReference type="PANTHER" id="PTHR43335">
    <property type="entry name" value="ABC TRANSPORTER, ATP-BINDING PROTEIN"/>
    <property type="match status" value="1"/>
</dbReference>
<comment type="caution">
    <text evidence="6">The sequence shown here is derived from an EMBL/GenBank/DDBJ whole genome shotgun (WGS) entry which is preliminary data.</text>
</comment>
<dbReference type="InterPro" id="IPR003439">
    <property type="entry name" value="ABC_transporter-like_ATP-bd"/>
</dbReference>
<dbReference type="PANTHER" id="PTHR43335:SF4">
    <property type="entry name" value="ABC TRANSPORTER, ATP-BINDING PROTEIN"/>
    <property type="match status" value="1"/>
</dbReference>
<reference evidence="6 7" key="1">
    <citation type="submission" date="2018-09" db="EMBL/GenBank/DDBJ databases">
        <title>Genomic Encyclopedia of Archaeal and Bacterial Type Strains, Phase II (KMG-II): from individual species to whole genera.</title>
        <authorList>
            <person name="Goeker M."/>
        </authorList>
    </citation>
    <scope>NUCLEOTIDE SEQUENCE [LARGE SCALE GENOMIC DNA]</scope>
    <source>
        <strain evidence="6 7">DSM 27148</strain>
    </source>
</reference>
<dbReference type="PROSITE" id="PS50893">
    <property type="entry name" value="ABC_TRANSPORTER_2"/>
    <property type="match status" value="1"/>
</dbReference>
<feature type="domain" description="ABC transporter" evidence="5">
    <location>
        <begin position="6"/>
        <end position="237"/>
    </location>
</feature>
<dbReference type="Pfam" id="PF00005">
    <property type="entry name" value="ABC_tran"/>
    <property type="match status" value="1"/>
</dbReference>
<name>A0A419W6Q4_9BACT</name>
<gene>
    <name evidence="6" type="ORF">BC643_1500</name>
</gene>
<dbReference type="InterPro" id="IPR027417">
    <property type="entry name" value="P-loop_NTPase"/>
</dbReference>
<sequence>MSESIIELVGLTKKYGSFTAVDQLNLEIRKGEVFGLLGPNGAGKSTTILMMLGLTEPTSGTVRVCQTNSTENPIEVKRRVGYLPEDVGFYQDRTGWENLMFIAQLNGLSPKESADRAEQLLKRVGLLEQANKKTGAYSRGMRQRLGLAEVLIKNPEVIILDEPTSGIDPKGIQEFLELIVQLSKEEGITVLFSSHNLHQVQQVCDRVGIFVRGKLIAEGHIHELSRQLFENEPYTIHAEIAPTEAVKSKALTEKLQQLEGVLTLQQNGAKMQLGCSADISENIARTIVESGAGLRSLHQREHGLDDIYNRYFQGGAYA</sequence>